<keyword evidence="9" id="KW-0408">Iron</keyword>
<keyword evidence="17" id="KW-1185">Reference proteome</keyword>
<dbReference type="Pfam" id="PF18671">
    <property type="entry name" value="4HPAD_g_N"/>
    <property type="match status" value="1"/>
</dbReference>
<dbReference type="Gene3D" id="2.20.70.100">
    <property type="match status" value="2"/>
</dbReference>
<evidence type="ECO:0000256" key="12">
    <source>
        <dbReference type="ARBA" id="ARBA00029987"/>
    </source>
</evidence>
<dbReference type="InterPro" id="IPR041125">
    <property type="entry name" value="4HPAD_g_N"/>
</dbReference>
<comment type="catalytic activity">
    <reaction evidence="1">
        <text>4-hydroxyphenylacetate + H(+) = 4-methylphenol + CO2</text>
        <dbReference type="Rhea" id="RHEA:22732"/>
        <dbReference type="ChEBI" id="CHEBI:15378"/>
        <dbReference type="ChEBI" id="CHEBI:16526"/>
        <dbReference type="ChEBI" id="CHEBI:17847"/>
        <dbReference type="ChEBI" id="CHEBI:48999"/>
        <dbReference type="EC" id="4.1.1.83"/>
    </reaction>
    <physiologicalReaction direction="left-to-right" evidence="1">
        <dbReference type="Rhea" id="RHEA:22733"/>
    </physiologicalReaction>
</comment>
<evidence type="ECO:0000256" key="8">
    <source>
        <dbReference type="ARBA" id="ARBA00022723"/>
    </source>
</evidence>
<protein>
    <recommendedName>
        <fullName evidence="6">4-hydroxyphenylacetate decarboxylase small subunit</fullName>
        <ecNumber evidence="5">4.1.1.83</ecNumber>
    </recommendedName>
    <alternativeName>
        <fullName evidence="12">4-hydroxyphenylacetate decarboxylase gamma subunit</fullName>
    </alternativeName>
    <alternativeName>
        <fullName evidence="13">p-hydroxyphenylacetate decarboxylase small subunit</fullName>
    </alternativeName>
</protein>
<dbReference type="EC" id="4.1.1.83" evidence="5"/>
<gene>
    <name evidence="16" type="ORF">SAMN04488528_101351</name>
</gene>
<dbReference type="GO" id="GO:0043722">
    <property type="term" value="F:4-hydroxyphenylacetate decarboxylase activity"/>
    <property type="evidence" value="ECO:0007669"/>
    <property type="project" value="UniProtKB-EC"/>
</dbReference>
<dbReference type="GO" id="GO:0046872">
    <property type="term" value="F:metal ion binding"/>
    <property type="evidence" value="ECO:0007669"/>
    <property type="project" value="UniProtKB-KW"/>
</dbReference>
<accession>A0A1I0YKN0</accession>
<comment type="cofactor">
    <cofactor evidence="3">
        <name>[4Fe-4S] cluster</name>
        <dbReference type="ChEBI" id="CHEBI:49883"/>
    </cofactor>
</comment>
<feature type="domain" description="4-hydroxyphenylacetate decarboxylase small gamma subunit C-terminal" evidence="14">
    <location>
        <begin position="42"/>
        <end position="80"/>
    </location>
</feature>
<feature type="domain" description="4-hydroxyphenylacetate decarboxylase small gamma subunit N-terminal" evidence="15">
    <location>
        <begin position="3"/>
        <end position="32"/>
    </location>
</feature>
<evidence type="ECO:0000256" key="7">
    <source>
        <dbReference type="ARBA" id="ARBA00022485"/>
    </source>
</evidence>
<evidence type="ECO:0000256" key="2">
    <source>
        <dbReference type="ARBA" id="ARBA00001088"/>
    </source>
</evidence>
<proteinExistence type="inferred from homology"/>
<evidence type="ECO:0000256" key="4">
    <source>
        <dbReference type="ARBA" id="ARBA00008904"/>
    </source>
</evidence>
<dbReference type="Proteomes" id="UP000198619">
    <property type="component" value="Unassembled WGS sequence"/>
</dbReference>
<evidence type="ECO:0000256" key="13">
    <source>
        <dbReference type="ARBA" id="ARBA00032959"/>
    </source>
</evidence>
<dbReference type="STRING" id="84698.SAMN04488528_101351"/>
<sequence length="88" mass="9713">MSLKHNDCLNFSPIDAVKGICRLTKDIVNIDSGTCRNIAIVPKCKNCKHFGASDVNGIGLCKGLSKDDWTFESLNAITCKGHEFKQER</sequence>
<keyword evidence="8" id="KW-0479">Metal-binding</keyword>
<organism evidence="16 17">
    <name type="scientific">Clostridium frigidicarnis</name>
    <dbReference type="NCBI Taxonomy" id="84698"/>
    <lineage>
        <taxon>Bacteria</taxon>
        <taxon>Bacillati</taxon>
        <taxon>Bacillota</taxon>
        <taxon>Clostridia</taxon>
        <taxon>Eubacteriales</taxon>
        <taxon>Clostridiaceae</taxon>
        <taxon>Clostridium</taxon>
    </lineage>
</organism>
<name>A0A1I0YKN0_9CLOT</name>
<dbReference type="GO" id="GO:0051539">
    <property type="term" value="F:4 iron, 4 sulfur cluster binding"/>
    <property type="evidence" value="ECO:0007669"/>
    <property type="project" value="UniProtKB-KW"/>
</dbReference>
<evidence type="ECO:0000256" key="1">
    <source>
        <dbReference type="ARBA" id="ARBA00000127"/>
    </source>
</evidence>
<dbReference type="AlphaFoldDB" id="A0A1I0YKN0"/>
<comment type="catalytic activity">
    <reaction evidence="2">
        <text>3,4-dihydroxyphenylacetate + H(+) = 4-methylcatechol + CO2</text>
        <dbReference type="Rhea" id="RHEA:62556"/>
        <dbReference type="ChEBI" id="CHEBI:15378"/>
        <dbReference type="ChEBI" id="CHEBI:16526"/>
        <dbReference type="ChEBI" id="CHEBI:17254"/>
        <dbReference type="ChEBI" id="CHEBI:17612"/>
        <dbReference type="EC" id="4.1.1.83"/>
    </reaction>
    <physiologicalReaction direction="left-to-right" evidence="2">
        <dbReference type="Rhea" id="RHEA:62557"/>
    </physiologicalReaction>
</comment>
<evidence type="ECO:0000256" key="9">
    <source>
        <dbReference type="ARBA" id="ARBA00023004"/>
    </source>
</evidence>
<evidence type="ECO:0000256" key="3">
    <source>
        <dbReference type="ARBA" id="ARBA00001966"/>
    </source>
</evidence>
<evidence type="ECO:0000256" key="10">
    <source>
        <dbReference type="ARBA" id="ARBA00023014"/>
    </source>
</evidence>
<keyword evidence="11" id="KW-0456">Lyase</keyword>
<dbReference type="RefSeq" id="WP_090041022.1">
    <property type="nucleotide sequence ID" value="NZ_FOKI01000013.1"/>
</dbReference>
<dbReference type="EMBL" id="FOKI01000013">
    <property type="protein sequence ID" value="SFB12868.1"/>
    <property type="molecule type" value="Genomic_DNA"/>
</dbReference>
<keyword evidence="10" id="KW-0411">Iron-sulfur</keyword>
<reference evidence="16 17" key="1">
    <citation type="submission" date="2016-10" db="EMBL/GenBank/DDBJ databases">
        <authorList>
            <person name="de Groot N.N."/>
        </authorList>
    </citation>
    <scope>NUCLEOTIDE SEQUENCE [LARGE SCALE GENOMIC DNA]</scope>
    <source>
        <strain evidence="16 17">DSM 12271</strain>
    </source>
</reference>
<dbReference type="InterPro" id="IPR040923">
    <property type="entry name" value="HpdC_C"/>
</dbReference>
<dbReference type="InterPro" id="IPR053727">
    <property type="entry name" value="HPA_decarboxylase_ss_sf"/>
</dbReference>
<evidence type="ECO:0000259" key="14">
    <source>
        <dbReference type="Pfam" id="PF18524"/>
    </source>
</evidence>
<dbReference type="OrthoDB" id="3186521at2"/>
<evidence type="ECO:0000256" key="6">
    <source>
        <dbReference type="ARBA" id="ARBA00013463"/>
    </source>
</evidence>
<comment type="similarity">
    <text evidence="4">Belongs to the HPA decarboxylase small subunit family.</text>
</comment>
<dbReference type="Pfam" id="PF18524">
    <property type="entry name" value="HPIP_like"/>
    <property type="match status" value="1"/>
</dbReference>
<keyword evidence="7" id="KW-0004">4Fe-4S</keyword>
<dbReference type="NCBIfam" id="NF033716">
    <property type="entry name" value="glycyl_HPDL_Sma"/>
    <property type="match status" value="1"/>
</dbReference>
<evidence type="ECO:0000256" key="5">
    <source>
        <dbReference type="ARBA" id="ARBA00012283"/>
    </source>
</evidence>
<evidence type="ECO:0000256" key="11">
    <source>
        <dbReference type="ARBA" id="ARBA00023239"/>
    </source>
</evidence>
<evidence type="ECO:0000259" key="15">
    <source>
        <dbReference type="Pfam" id="PF18671"/>
    </source>
</evidence>
<evidence type="ECO:0000313" key="16">
    <source>
        <dbReference type="EMBL" id="SFB12868.1"/>
    </source>
</evidence>
<evidence type="ECO:0000313" key="17">
    <source>
        <dbReference type="Proteomes" id="UP000198619"/>
    </source>
</evidence>